<dbReference type="Gene3D" id="2.130.10.130">
    <property type="entry name" value="Integrin alpha, N-terminal"/>
    <property type="match status" value="1"/>
</dbReference>
<keyword evidence="8 13" id="KW-0401">Integrin</keyword>
<feature type="domain" description="Integrin alpha first immunoglubulin-like" evidence="14">
    <location>
        <begin position="496"/>
        <end position="601"/>
    </location>
</feature>
<dbReference type="InterPro" id="IPR048285">
    <property type="entry name" value="Integrin_alpha_Ig-like_2"/>
</dbReference>
<evidence type="ECO:0000313" key="18">
    <source>
        <dbReference type="Proteomes" id="UP000281406"/>
    </source>
</evidence>
<dbReference type="Gene3D" id="2.60.40.1460">
    <property type="entry name" value="Integrin domains. Chain A, domain 2"/>
    <property type="match status" value="1"/>
</dbReference>
<keyword evidence="11" id="KW-0325">Glycoprotein</keyword>
<evidence type="ECO:0000259" key="16">
    <source>
        <dbReference type="Pfam" id="PF20806"/>
    </source>
</evidence>
<gene>
    <name evidence="17" type="ORF">DPX16_18886</name>
</gene>
<feature type="repeat" description="FG-GAP" evidence="12">
    <location>
        <begin position="360"/>
        <end position="418"/>
    </location>
</feature>
<keyword evidence="6 13" id="KW-0130">Cell adhesion</keyword>
<reference evidence="17 18" key="1">
    <citation type="submission" date="2018-10" db="EMBL/GenBank/DDBJ databases">
        <title>Genome assembly for a Yunnan-Guizhou Plateau 3E fish, Anabarilius grahami (Regan), and its evolutionary and genetic applications.</title>
        <authorList>
            <person name="Jiang W."/>
        </authorList>
    </citation>
    <scope>NUCLEOTIDE SEQUENCE [LARGE SCALE GENOMIC DNA]</scope>
    <source>
        <strain evidence="17">AG-KIZ</strain>
        <tissue evidence="17">Muscle</tissue>
    </source>
</reference>
<dbReference type="GO" id="GO:0098609">
    <property type="term" value="P:cell-cell adhesion"/>
    <property type="evidence" value="ECO:0007669"/>
    <property type="project" value="TreeGrafter"/>
</dbReference>
<dbReference type="InterPro" id="IPR028994">
    <property type="entry name" value="Integrin_alpha_N"/>
</dbReference>
<dbReference type="Proteomes" id="UP000281406">
    <property type="component" value="Unassembled WGS sequence"/>
</dbReference>
<accession>A0A3N0YMW7</accession>
<evidence type="ECO:0000259" key="14">
    <source>
        <dbReference type="Pfam" id="PF08441"/>
    </source>
</evidence>
<dbReference type="Pfam" id="PF01839">
    <property type="entry name" value="FG-GAP"/>
    <property type="match status" value="2"/>
</dbReference>
<evidence type="ECO:0000256" key="3">
    <source>
        <dbReference type="ARBA" id="ARBA00022692"/>
    </source>
</evidence>
<keyword evidence="5" id="KW-0677">Repeat</keyword>
<dbReference type="PANTHER" id="PTHR23220">
    <property type="entry name" value="INTEGRIN ALPHA"/>
    <property type="match status" value="1"/>
</dbReference>
<feature type="repeat" description="FG-GAP" evidence="12">
    <location>
        <begin position="419"/>
        <end position="480"/>
    </location>
</feature>
<dbReference type="PANTHER" id="PTHR23220:SF9">
    <property type="entry name" value="INTEGRIN ALPHA-6"/>
    <property type="match status" value="1"/>
</dbReference>
<dbReference type="AlphaFoldDB" id="A0A3N0YMW7"/>
<dbReference type="GO" id="GO:0009897">
    <property type="term" value="C:external side of plasma membrane"/>
    <property type="evidence" value="ECO:0007669"/>
    <property type="project" value="TreeGrafter"/>
</dbReference>
<dbReference type="GO" id="GO:0005178">
    <property type="term" value="F:integrin binding"/>
    <property type="evidence" value="ECO:0007669"/>
    <property type="project" value="TreeGrafter"/>
</dbReference>
<name>A0A3N0YMW7_ANAGA</name>
<keyword evidence="10 13" id="KW-0675">Receptor</keyword>
<comment type="caution">
    <text evidence="17">The sequence shown here is derived from an EMBL/GenBank/DDBJ whole genome shotgun (WGS) entry which is preliminary data.</text>
</comment>
<sequence length="971" mass="107951">MLRPSQFSAFNLDTQNVIKKRGEADTLFGFSMEMHHQLKPSEERILLIGAPRAKALPVQNANISGGLYKCKFTTQSDECERIPVDIEARPKDRTGVDYRENQWLGVRVRSQGRGGKVVTCAHRYQDWSFTNQRLLGRCFVLEQDLKLVTDEVSTRSFCRNREPEKHKFGYCQQGLSVTFSKDSKYLVYGAPGAYDWKGTVHMEPVDDFSLETYETGDDNQLQHELIPVDISSFLGVHGQPTTVYQRPTYSFALDTGMNLMKKGELNVVAGAPRSFHSGEVLLLRPEEKAGSRNLKAEHILQGPGLASSFGYDLAVLDLNADGWDDIVVGAPEFCEKNMDEDVGGAVYVYINQAKGQHWNQINPVCLHGKRDSMFGLAVAHIGDINQDGYQDFAVSAPNEDTGRGRVYIYHGSAAGFHQKPVVLDARDHGIKLFGYSLAGNMDMDGNGYPDLAVGSLSDTVLVYRTKPVVNVEKTLILTPNNIDFKAQDCKRIPCHLSVGIEYKLKADTVRRERGLPSRVVFVNSEAAQGDRELPGQGKQECVQTKLRLLGDIQDKLTSISISLSVSLPSDNPKQTIRNLPDLEPVLNTLQENTTKAEVTFMNAGCGNDNICQSNLQLQYSFCTKDQQQEKCDPLAMENGVAVISPGDENVALEVTVTNRGGEDAHRSQLSVTFPEFLHLSSVMPKKNSETQVQCSANEHKTQADCQLGNPFKRDSEVSFFLILNTERLSMRVTGANVTMSLKTISIQDIPIVVAEAKIIFELHLNVTGLAKPSQLFFGGEVRNEKMKSEDDIGSLVQYEFRIINIGRPLKSFGSAVLKIQWPNATNEGKRLLYLVQISDRGKNIHCTPSEAINPLRFIKASSRGRRELEREQELKALASTTDFFPFSGNKRKYKALTCADLKCVEIKCPLEAVDSTSGIVLHARLWNNTFLEEYNSLNYLDIVLDASLTLNGTQGNIGIQPSNTKVTCYAD</sequence>
<dbReference type="Gene3D" id="2.60.40.1530">
    <property type="entry name" value="ntegrin, alpha v. Chain A, domain 4"/>
    <property type="match status" value="1"/>
</dbReference>
<dbReference type="Gene3D" id="2.60.40.1510">
    <property type="entry name" value="ntegrin, alpha v. Chain A, domain 3"/>
    <property type="match status" value="1"/>
</dbReference>
<dbReference type="GO" id="GO:0007229">
    <property type="term" value="P:integrin-mediated signaling pathway"/>
    <property type="evidence" value="ECO:0007669"/>
    <property type="project" value="UniProtKB-KW"/>
</dbReference>
<keyword evidence="9" id="KW-0472">Membrane</keyword>
<protein>
    <submittedName>
        <fullName evidence="17">Integrin alpha-6</fullName>
    </submittedName>
</protein>
<dbReference type="EMBL" id="RJVU01036043">
    <property type="protein sequence ID" value="ROL47088.1"/>
    <property type="molecule type" value="Genomic_DNA"/>
</dbReference>
<keyword evidence="4" id="KW-0732">Signal</keyword>
<evidence type="ECO:0000256" key="10">
    <source>
        <dbReference type="ARBA" id="ARBA00023170"/>
    </source>
</evidence>
<dbReference type="SUPFAM" id="SSF69318">
    <property type="entry name" value="Integrin alpha N-terminal domain"/>
    <property type="match status" value="1"/>
</dbReference>
<dbReference type="Pfam" id="PF20805">
    <property type="entry name" value="Integrin_A_Ig_2"/>
    <property type="match status" value="1"/>
</dbReference>
<comment type="subcellular location">
    <subcellularLocation>
        <location evidence="1 13">Membrane</location>
        <topology evidence="1 13">Single-pass type I membrane protein</topology>
    </subcellularLocation>
</comment>
<evidence type="ECO:0000256" key="13">
    <source>
        <dbReference type="RuleBase" id="RU003762"/>
    </source>
</evidence>
<feature type="domain" description="Integrin alpha third immunoglobulin-like" evidence="16">
    <location>
        <begin position="764"/>
        <end position="957"/>
    </location>
</feature>
<keyword evidence="3" id="KW-0812">Transmembrane</keyword>
<dbReference type="SMART" id="SM00191">
    <property type="entry name" value="Int_alpha"/>
    <property type="match status" value="4"/>
</dbReference>
<evidence type="ECO:0000256" key="4">
    <source>
        <dbReference type="ARBA" id="ARBA00022729"/>
    </source>
</evidence>
<dbReference type="InterPro" id="IPR013517">
    <property type="entry name" value="FG-GAP"/>
</dbReference>
<dbReference type="InterPro" id="IPR013519">
    <property type="entry name" value="Int_alpha_beta-p"/>
</dbReference>
<dbReference type="Pfam" id="PF20806">
    <property type="entry name" value="Integrin_A_Ig_3"/>
    <property type="match status" value="1"/>
</dbReference>
<dbReference type="GO" id="GO:0008305">
    <property type="term" value="C:integrin complex"/>
    <property type="evidence" value="ECO:0007669"/>
    <property type="project" value="InterPro"/>
</dbReference>
<proteinExistence type="inferred from homology"/>
<dbReference type="InterPro" id="IPR032695">
    <property type="entry name" value="Integrin_dom_sf"/>
</dbReference>
<dbReference type="PROSITE" id="PS51470">
    <property type="entry name" value="FG_GAP"/>
    <property type="match status" value="3"/>
</dbReference>
<dbReference type="Pfam" id="PF08441">
    <property type="entry name" value="Integrin_A_Ig_1"/>
    <property type="match status" value="1"/>
</dbReference>
<evidence type="ECO:0000256" key="7">
    <source>
        <dbReference type="ARBA" id="ARBA00022989"/>
    </source>
</evidence>
<evidence type="ECO:0000256" key="2">
    <source>
        <dbReference type="ARBA" id="ARBA00008054"/>
    </source>
</evidence>
<evidence type="ECO:0000256" key="9">
    <source>
        <dbReference type="ARBA" id="ARBA00023136"/>
    </source>
</evidence>
<dbReference type="OrthoDB" id="5317514at2759"/>
<dbReference type="InterPro" id="IPR000413">
    <property type="entry name" value="Integrin_alpha"/>
</dbReference>
<dbReference type="InterPro" id="IPR048286">
    <property type="entry name" value="Integrin_alpha_Ig-like_3"/>
</dbReference>
<comment type="similarity">
    <text evidence="2 13">Belongs to the integrin alpha chain family.</text>
</comment>
<evidence type="ECO:0000313" key="17">
    <source>
        <dbReference type="EMBL" id="ROL47088.1"/>
    </source>
</evidence>
<dbReference type="PRINTS" id="PR01185">
    <property type="entry name" value="INTEGRINA"/>
</dbReference>
<dbReference type="SUPFAM" id="SSF69179">
    <property type="entry name" value="Integrin domains"/>
    <property type="match status" value="3"/>
</dbReference>
<evidence type="ECO:0000256" key="11">
    <source>
        <dbReference type="ARBA" id="ARBA00023180"/>
    </source>
</evidence>
<evidence type="ECO:0000256" key="1">
    <source>
        <dbReference type="ARBA" id="ARBA00004479"/>
    </source>
</evidence>
<dbReference type="GO" id="GO:0050900">
    <property type="term" value="P:leukocyte migration"/>
    <property type="evidence" value="ECO:0007669"/>
    <property type="project" value="TreeGrafter"/>
</dbReference>
<organism evidence="17 18">
    <name type="scientific">Anabarilius grahami</name>
    <name type="common">Kanglang fish</name>
    <name type="synonym">Barilius grahami</name>
    <dbReference type="NCBI Taxonomy" id="495550"/>
    <lineage>
        <taxon>Eukaryota</taxon>
        <taxon>Metazoa</taxon>
        <taxon>Chordata</taxon>
        <taxon>Craniata</taxon>
        <taxon>Vertebrata</taxon>
        <taxon>Euteleostomi</taxon>
        <taxon>Actinopterygii</taxon>
        <taxon>Neopterygii</taxon>
        <taxon>Teleostei</taxon>
        <taxon>Ostariophysi</taxon>
        <taxon>Cypriniformes</taxon>
        <taxon>Xenocyprididae</taxon>
        <taxon>Xenocypridinae</taxon>
        <taxon>Xenocypridinae incertae sedis</taxon>
        <taxon>Anabarilius</taxon>
    </lineage>
</organism>
<evidence type="ECO:0000256" key="5">
    <source>
        <dbReference type="ARBA" id="ARBA00022737"/>
    </source>
</evidence>
<feature type="repeat" description="FG-GAP" evidence="12">
    <location>
        <begin position="295"/>
        <end position="358"/>
    </location>
</feature>
<evidence type="ECO:0000259" key="15">
    <source>
        <dbReference type="Pfam" id="PF20805"/>
    </source>
</evidence>
<keyword evidence="7" id="KW-1133">Transmembrane helix</keyword>
<dbReference type="GO" id="GO:0007160">
    <property type="term" value="P:cell-matrix adhesion"/>
    <property type="evidence" value="ECO:0007669"/>
    <property type="project" value="TreeGrafter"/>
</dbReference>
<dbReference type="InterPro" id="IPR013649">
    <property type="entry name" value="Integrin_alpha_Ig-like_1"/>
</dbReference>
<dbReference type="GO" id="GO:0033627">
    <property type="term" value="P:cell adhesion mediated by integrin"/>
    <property type="evidence" value="ECO:0007669"/>
    <property type="project" value="TreeGrafter"/>
</dbReference>
<evidence type="ECO:0000256" key="6">
    <source>
        <dbReference type="ARBA" id="ARBA00022889"/>
    </source>
</evidence>
<feature type="domain" description="Integrin alpha second immunoglobulin-like" evidence="15">
    <location>
        <begin position="605"/>
        <end position="748"/>
    </location>
</feature>
<evidence type="ECO:0000256" key="8">
    <source>
        <dbReference type="ARBA" id="ARBA00023037"/>
    </source>
</evidence>
<keyword evidence="18" id="KW-1185">Reference proteome</keyword>
<evidence type="ECO:0000256" key="12">
    <source>
        <dbReference type="PROSITE-ProRule" id="PRU00803"/>
    </source>
</evidence>